<proteinExistence type="predicted"/>
<protein>
    <submittedName>
        <fullName evidence="2">Uncharacterized protein</fullName>
    </submittedName>
</protein>
<accession>A0A3Q3F0C1</accession>
<feature type="region of interest" description="Disordered" evidence="1">
    <location>
        <begin position="70"/>
        <end position="100"/>
    </location>
</feature>
<dbReference type="Proteomes" id="UP000261660">
    <property type="component" value="Unplaced"/>
</dbReference>
<evidence type="ECO:0000313" key="2">
    <source>
        <dbReference type="Ensembl" id="ENSLBEP00000013044.1"/>
    </source>
</evidence>
<reference evidence="2" key="2">
    <citation type="submission" date="2025-09" db="UniProtKB">
        <authorList>
            <consortium name="Ensembl"/>
        </authorList>
    </citation>
    <scope>IDENTIFICATION</scope>
</reference>
<evidence type="ECO:0000256" key="1">
    <source>
        <dbReference type="SAM" id="MobiDB-lite"/>
    </source>
</evidence>
<reference evidence="2" key="1">
    <citation type="submission" date="2025-08" db="UniProtKB">
        <authorList>
            <consortium name="Ensembl"/>
        </authorList>
    </citation>
    <scope>IDENTIFICATION</scope>
</reference>
<keyword evidence="3" id="KW-1185">Reference proteome</keyword>
<evidence type="ECO:0000313" key="3">
    <source>
        <dbReference type="Proteomes" id="UP000261660"/>
    </source>
</evidence>
<feature type="compositionally biased region" description="Basic and acidic residues" evidence="1">
    <location>
        <begin position="85"/>
        <end position="100"/>
    </location>
</feature>
<dbReference type="Ensembl" id="ENSLBET00000013728.1">
    <property type="protein sequence ID" value="ENSLBEP00000013044.1"/>
    <property type="gene ID" value="ENSLBEG00000010035.1"/>
</dbReference>
<organism evidence="2 3">
    <name type="scientific">Labrus bergylta</name>
    <name type="common">ballan wrasse</name>
    <dbReference type="NCBI Taxonomy" id="56723"/>
    <lineage>
        <taxon>Eukaryota</taxon>
        <taxon>Metazoa</taxon>
        <taxon>Chordata</taxon>
        <taxon>Craniata</taxon>
        <taxon>Vertebrata</taxon>
        <taxon>Euteleostomi</taxon>
        <taxon>Actinopterygii</taxon>
        <taxon>Neopterygii</taxon>
        <taxon>Teleostei</taxon>
        <taxon>Neoteleostei</taxon>
        <taxon>Acanthomorphata</taxon>
        <taxon>Eupercaria</taxon>
        <taxon>Labriformes</taxon>
        <taxon>Labridae</taxon>
        <taxon>Labrus</taxon>
    </lineage>
</organism>
<dbReference type="AlphaFoldDB" id="A0A3Q3F0C1"/>
<dbReference type="InParanoid" id="A0A3Q3F0C1"/>
<sequence>MFGICPAGLRESPGCHTDSGTETKSGPGAGSFCHSLEAVIQWENNGRVFSLLNSGAEYVPAGAGARDRGSRVVVADSRSRSSRRPKVEMSADRLHQEDPLRLSGAGKASFWLRTSA</sequence>
<dbReference type="STRING" id="56723.ENSLBEP00000013044"/>
<name>A0A3Q3F0C1_9LABR</name>